<name>R7V9R8_CAPTE</name>
<feature type="signal peptide" evidence="11">
    <location>
        <begin position="1"/>
        <end position="32"/>
    </location>
</feature>
<dbReference type="OrthoDB" id="5913609at2759"/>
<feature type="transmembrane region" description="Helical" evidence="10">
    <location>
        <begin position="514"/>
        <end position="541"/>
    </location>
</feature>
<dbReference type="GO" id="GO:0009966">
    <property type="term" value="P:regulation of signal transduction"/>
    <property type="evidence" value="ECO:0007669"/>
    <property type="project" value="InterPro"/>
</dbReference>
<keyword evidence="7 10" id="KW-0472">Membrane</keyword>
<evidence type="ECO:0000256" key="11">
    <source>
        <dbReference type="SAM" id="SignalP"/>
    </source>
</evidence>
<dbReference type="Pfam" id="PF05450">
    <property type="entry name" value="Nicastrin"/>
    <property type="match status" value="1"/>
</dbReference>
<evidence type="ECO:0000256" key="3">
    <source>
        <dbReference type="ARBA" id="ARBA00022692"/>
    </source>
</evidence>
<dbReference type="STRING" id="283909.R7V9R8"/>
<reference evidence="12 14" key="2">
    <citation type="journal article" date="2013" name="Nature">
        <title>Insights into bilaterian evolution from three spiralian genomes.</title>
        <authorList>
            <person name="Simakov O."/>
            <person name="Marletaz F."/>
            <person name="Cho S.J."/>
            <person name="Edsinger-Gonzales E."/>
            <person name="Havlak P."/>
            <person name="Hellsten U."/>
            <person name="Kuo D.H."/>
            <person name="Larsson T."/>
            <person name="Lv J."/>
            <person name="Arendt D."/>
            <person name="Savage R."/>
            <person name="Osoegawa K."/>
            <person name="de Jong P."/>
            <person name="Grimwood J."/>
            <person name="Chapman J.A."/>
            <person name="Shapiro H."/>
            <person name="Aerts A."/>
            <person name="Otillar R.P."/>
            <person name="Terry A.Y."/>
            <person name="Boore J.L."/>
            <person name="Grigoriev I.V."/>
            <person name="Lindberg D.R."/>
            <person name="Seaver E.C."/>
            <person name="Weisblat D.A."/>
            <person name="Putnam N.H."/>
            <person name="Rokhsar D.S."/>
        </authorList>
    </citation>
    <scope>NUCLEOTIDE SEQUENCE</scope>
    <source>
        <strain evidence="12 14">I ESC-2004</strain>
    </source>
</reference>
<keyword evidence="5" id="KW-0256">Endoplasmic reticulum</keyword>
<proteinExistence type="inferred from homology"/>
<dbReference type="GO" id="GO:0005789">
    <property type="term" value="C:endoplasmic reticulum membrane"/>
    <property type="evidence" value="ECO:0007669"/>
    <property type="project" value="UniProtKB-SubCell"/>
</dbReference>
<comment type="similarity">
    <text evidence="2 9">Belongs to the nicastrin family.</text>
</comment>
<reference evidence="14" key="1">
    <citation type="submission" date="2012-12" db="EMBL/GenBank/DDBJ databases">
        <authorList>
            <person name="Hellsten U."/>
            <person name="Grimwood J."/>
            <person name="Chapman J.A."/>
            <person name="Shapiro H."/>
            <person name="Aerts A."/>
            <person name="Otillar R.P."/>
            <person name="Terry A.Y."/>
            <person name="Boore J.L."/>
            <person name="Simakov O."/>
            <person name="Marletaz F."/>
            <person name="Cho S.-J."/>
            <person name="Edsinger-Gonzales E."/>
            <person name="Havlak P."/>
            <person name="Kuo D.-H."/>
            <person name="Larsson T."/>
            <person name="Lv J."/>
            <person name="Arendt D."/>
            <person name="Savage R."/>
            <person name="Osoegawa K."/>
            <person name="de Jong P."/>
            <person name="Lindberg D.R."/>
            <person name="Seaver E.C."/>
            <person name="Weisblat D.A."/>
            <person name="Putnam N.H."/>
            <person name="Grigoriev I.V."/>
            <person name="Rokhsar D.S."/>
        </authorList>
    </citation>
    <scope>NUCLEOTIDE SEQUENCE</scope>
    <source>
        <strain evidence="14">I ESC-2004</strain>
    </source>
</reference>
<dbReference type="Gene3D" id="3.40.630.10">
    <property type="entry name" value="Zn peptidases"/>
    <property type="match status" value="1"/>
</dbReference>
<dbReference type="EMBL" id="KB293838">
    <property type="protein sequence ID" value="ELU15334.1"/>
    <property type="molecule type" value="Genomic_DNA"/>
</dbReference>
<keyword evidence="3 10" id="KW-0812">Transmembrane</keyword>
<accession>R7V9R8</accession>
<dbReference type="InterPro" id="IPR018247">
    <property type="entry name" value="EF_Hand_1_Ca_BS"/>
</dbReference>
<protein>
    <recommendedName>
        <fullName evidence="9">Nicalin</fullName>
    </recommendedName>
</protein>
<evidence type="ECO:0000256" key="10">
    <source>
        <dbReference type="SAM" id="Phobius"/>
    </source>
</evidence>
<evidence type="ECO:0000256" key="1">
    <source>
        <dbReference type="ARBA" id="ARBA00004389"/>
    </source>
</evidence>
<dbReference type="FunCoup" id="R7V9R8">
    <property type="interactions" value="2014"/>
</dbReference>
<evidence type="ECO:0000256" key="8">
    <source>
        <dbReference type="ARBA" id="ARBA00023180"/>
    </source>
</evidence>
<organism evidence="12">
    <name type="scientific">Capitella teleta</name>
    <name type="common">Polychaete worm</name>
    <dbReference type="NCBI Taxonomy" id="283909"/>
    <lineage>
        <taxon>Eukaryota</taxon>
        <taxon>Metazoa</taxon>
        <taxon>Spiralia</taxon>
        <taxon>Lophotrochozoa</taxon>
        <taxon>Annelida</taxon>
        <taxon>Polychaeta</taxon>
        <taxon>Sedentaria</taxon>
        <taxon>Scolecida</taxon>
        <taxon>Capitellidae</taxon>
        <taxon>Capitella</taxon>
    </lineage>
</organism>
<sequence length="556" mass="61378">MWLLDEASGELLAVFSVPLLIFLIIVSPSADAASDFTVFRTQHYDLQGTAYGCHSGLVNVEARPIESNSYTRRCVIARLKDVTMVKYREMLIQNAAALLVALPEDLQDLTDREREHLAELELEMLAEENQLPVYFTTDSHQITHILNDVASSINADSAASAAEAMLSSASANGLQMLVTGAASKALNDFQVVNIQGKLSGFGIEEQLPTIALVAHYDAYSLVPSLSYGADSDASGVVTLLELSRLFSKLYTNSRTHAKFNLLFLLSGGGKFNYQGTRRWIEDQLESSEASLLSDVHQVICFDSIAKGDGLHLHVSKPPKEGSAGHSIANHLEQSVRSVRGSDAAFSVVHKKINLAEELLSWEHERFSLRRLPALSLSHFDSHKDQKRQTLLDTRETVSDETLVQNIQVVAEALAKHIFNLTSEEGVELFSDGLRVEPSLVSAWLSHLTSVPRAQQLLPPSSPLLHSLEHAFSRHLKEVKRHMVVADKRDPEFLFYSGQEYTMSAYSVKPAIFDLFLAVGIAAYLAVLYVAVQNFHLVYAALRMISGSNGNKAKKIY</sequence>
<gene>
    <name evidence="12" type="ORF">CAPTEDRAFT_157684</name>
</gene>
<dbReference type="EMBL" id="AMQN01018062">
    <property type="status" value="NOT_ANNOTATED_CDS"/>
    <property type="molecule type" value="Genomic_DNA"/>
</dbReference>
<evidence type="ECO:0000256" key="7">
    <source>
        <dbReference type="ARBA" id="ARBA00023136"/>
    </source>
</evidence>
<evidence type="ECO:0000256" key="5">
    <source>
        <dbReference type="ARBA" id="ARBA00022824"/>
    </source>
</evidence>
<evidence type="ECO:0000313" key="12">
    <source>
        <dbReference type="EMBL" id="ELU15334.1"/>
    </source>
</evidence>
<evidence type="ECO:0000256" key="6">
    <source>
        <dbReference type="ARBA" id="ARBA00022989"/>
    </source>
</evidence>
<evidence type="ECO:0000313" key="13">
    <source>
        <dbReference type="EnsemblMetazoa" id="CapteP157684"/>
    </source>
</evidence>
<dbReference type="CDD" id="cd03882">
    <property type="entry name" value="M28_nicalin_like"/>
    <property type="match status" value="1"/>
</dbReference>
<evidence type="ECO:0000313" key="14">
    <source>
        <dbReference type="Proteomes" id="UP000014760"/>
    </source>
</evidence>
<dbReference type="SUPFAM" id="SSF53187">
    <property type="entry name" value="Zn-dependent exopeptidases"/>
    <property type="match status" value="1"/>
</dbReference>
<dbReference type="InterPro" id="IPR016574">
    <property type="entry name" value="Nicalin"/>
</dbReference>
<reference evidence="13" key="3">
    <citation type="submission" date="2015-06" db="UniProtKB">
        <authorList>
            <consortium name="EnsemblMetazoa"/>
        </authorList>
    </citation>
    <scope>IDENTIFICATION</scope>
</reference>
<dbReference type="OMA" id="WSTSRHC"/>
<keyword evidence="4 11" id="KW-0732">Signal</keyword>
<evidence type="ECO:0000256" key="9">
    <source>
        <dbReference type="PIRNR" id="PIRNR011018"/>
    </source>
</evidence>
<evidence type="ECO:0000256" key="2">
    <source>
        <dbReference type="ARBA" id="ARBA00007717"/>
    </source>
</evidence>
<dbReference type="EnsemblMetazoa" id="CapteT157684">
    <property type="protein sequence ID" value="CapteP157684"/>
    <property type="gene ID" value="CapteG157684"/>
</dbReference>
<dbReference type="PIRSF" id="PIRSF011018">
    <property type="entry name" value="Nicalin"/>
    <property type="match status" value="1"/>
</dbReference>
<comment type="subcellular location">
    <subcellularLocation>
        <location evidence="1">Endoplasmic reticulum membrane</location>
        <topology evidence="1">Single-pass membrane protein</topology>
    </subcellularLocation>
</comment>
<dbReference type="PROSITE" id="PS00018">
    <property type="entry name" value="EF_HAND_1"/>
    <property type="match status" value="1"/>
</dbReference>
<dbReference type="HOGENOM" id="CLU_034102_2_0_1"/>
<keyword evidence="8" id="KW-0325">Glycoprotein</keyword>
<dbReference type="AlphaFoldDB" id="R7V9R8"/>
<feature type="chain" id="PRO_5008788814" description="Nicalin" evidence="11">
    <location>
        <begin position="33"/>
        <end position="556"/>
    </location>
</feature>
<evidence type="ECO:0000256" key="4">
    <source>
        <dbReference type="ARBA" id="ARBA00022729"/>
    </source>
</evidence>
<dbReference type="PANTHER" id="PTHR31826">
    <property type="entry name" value="NICALIN"/>
    <property type="match status" value="1"/>
</dbReference>
<keyword evidence="14" id="KW-1185">Reference proteome</keyword>
<keyword evidence="6 10" id="KW-1133">Transmembrane helix</keyword>
<dbReference type="Proteomes" id="UP000014760">
    <property type="component" value="Unassembled WGS sequence"/>
</dbReference>